<accession>A0A2W4W3E9</accession>
<dbReference type="UniPathway" id="UPA00124"/>
<comment type="function">
    <text evidence="2">Catalyzes the reduction of dTDP-6-deoxy-L-lyxo-4-hexulose to yield dTDP-L-rhamnose.</text>
</comment>
<protein>
    <recommendedName>
        <fullName evidence="2">dTDP-4-dehydrorhamnose reductase</fullName>
        <ecNumber evidence="2">1.1.1.133</ecNumber>
    </recommendedName>
</protein>
<dbReference type="Gene3D" id="3.90.25.10">
    <property type="entry name" value="UDP-galactose 4-epimerase, domain 1"/>
    <property type="match status" value="1"/>
</dbReference>
<reference evidence="4 5" key="2">
    <citation type="submission" date="2018-06" db="EMBL/GenBank/DDBJ databases">
        <title>Metagenomic assembly of (sub)arctic Cyanobacteria and their associated microbiome from non-axenic cultures.</title>
        <authorList>
            <person name="Baurain D."/>
        </authorList>
    </citation>
    <scope>NUCLEOTIDE SEQUENCE [LARGE SCALE GENOMIC DNA]</scope>
    <source>
        <strain evidence="4">ULC129bin1</strain>
    </source>
</reference>
<dbReference type="GO" id="GO:0008831">
    <property type="term" value="F:dTDP-4-dehydrorhamnose reductase activity"/>
    <property type="evidence" value="ECO:0007669"/>
    <property type="project" value="UniProtKB-EC"/>
</dbReference>
<reference evidence="5" key="1">
    <citation type="submission" date="2018-04" db="EMBL/GenBank/DDBJ databases">
        <authorList>
            <person name="Cornet L."/>
        </authorList>
    </citation>
    <scope>NUCLEOTIDE SEQUENCE [LARGE SCALE GENOMIC DNA]</scope>
</reference>
<evidence type="ECO:0000256" key="2">
    <source>
        <dbReference type="RuleBase" id="RU364082"/>
    </source>
</evidence>
<sequence>MTILLLGAQGQVGQELAQTLAPLGKIKAIGRAQLDLTNLEAIAQTIRTLQPQLIVNAAAYTAVDKAESERELAQRINAEAPAAMAKSAADCGATLIHISTDYVFSGRAGSPRQETDETGPLGVYGQTKLAGEEAIRAATSQHIILRTAWVYGTQGKGNFLKTMLRLGKERERLSVVSDQVGSPTWAKDIAEAIAALAQKIEPSKTASPAQDPPFGTYHFTNSGVASWYDFAIAIFEEAAALGYPLKLQSVKPITTADYPTPAQRPAYSVLNGQKIAALLNRDAPYWRTSLRKMLKNHMLTS</sequence>
<dbReference type="PANTHER" id="PTHR10491">
    <property type="entry name" value="DTDP-4-DEHYDRORHAMNOSE REDUCTASE"/>
    <property type="match status" value="1"/>
</dbReference>
<dbReference type="AlphaFoldDB" id="A0A2W4W3E9"/>
<dbReference type="EC" id="1.1.1.133" evidence="2"/>
<dbReference type="NCBIfam" id="TIGR01214">
    <property type="entry name" value="rmlD"/>
    <property type="match status" value="1"/>
</dbReference>
<dbReference type="GO" id="GO:0005829">
    <property type="term" value="C:cytosol"/>
    <property type="evidence" value="ECO:0007669"/>
    <property type="project" value="TreeGrafter"/>
</dbReference>
<dbReference type="GO" id="GO:0019305">
    <property type="term" value="P:dTDP-rhamnose biosynthetic process"/>
    <property type="evidence" value="ECO:0007669"/>
    <property type="project" value="UniProtKB-UniPathway"/>
</dbReference>
<dbReference type="PANTHER" id="PTHR10491:SF4">
    <property type="entry name" value="METHIONINE ADENOSYLTRANSFERASE 2 SUBUNIT BETA"/>
    <property type="match status" value="1"/>
</dbReference>
<dbReference type="SUPFAM" id="SSF51735">
    <property type="entry name" value="NAD(P)-binding Rossmann-fold domains"/>
    <property type="match status" value="1"/>
</dbReference>
<evidence type="ECO:0000313" key="4">
    <source>
        <dbReference type="EMBL" id="PZO19051.1"/>
    </source>
</evidence>
<comment type="similarity">
    <text evidence="1 2">Belongs to the dTDP-4-dehydrorhamnose reductase family.</text>
</comment>
<dbReference type="Pfam" id="PF04321">
    <property type="entry name" value="RmlD_sub_bind"/>
    <property type="match status" value="1"/>
</dbReference>
<organism evidence="4 5">
    <name type="scientific">Leptolyngbya foveolarum</name>
    <dbReference type="NCBI Taxonomy" id="47253"/>
    <lineage>
        <taxon>Bacteria</taxon>
        <taxon>Bacillati</taxon>
        <taxon>Cyanobacteriota</taxon>
        <taxon>Cyanophyceae</taxon>
        <taxon>Leptolyngbyales</taxon>
        <taxon>Leptolyngbyaceae</taxon>
        <taxon>Leptolyngbya group</taxon>
        <taxon>Leptolyngbya</taxon>
    </lineage>
</organism>
<dbReference type="Gene3D" id="3.40.50.720">
    <property type="entry name" value="NAD(P)-binding Rossmann-like Domain"/>
    <property type="match status" value="1"/>
</dbReference>
<gene>
    <name evidence="4" type="primary">rfbD</name>
    <name evidence="4" type="ORF">DCF25_08905</name>
</gene>
<keyword evidence="2" id="KW-0521">NADP</keyword>
<dbReference type="Proteomes" id="UP000249354">
    <property type="component" value="Unassembled WGS sequence"/>
</dbReference>
<evidence type="ECO:0000259" key="3">
    <source>
        <dbReference type="Pfam" id="PF04321"/>
    </source>
</evidence>
<dbReference type="InterPro" id="IPR029903">
    <property type="entry name" value="RmlD-like-bd"/>
</dbReference>
<dbReference type="InterPro" id="IPR005913">
    <property type="entry name" value="dTDP_dehydrorham_reduct"/>
</dbReference>
<proteinExistence type="inferred from homology"/>
<name>A0A2W4W3E9_9CYAN</name>
<dbReference type="InterPro" id="IPR036291">
    <property type="entry name" value="NAD(P)-bd_dom_sf"/>
</dbReference>
<dbReference type="CDD" id="cd05254">
    <property type="entry name" value="dTDP_HR_like_SDR_e"/>
    <property type="match status" value="1"/>
</dbReference>
<dbReference type="EMBL" id="QBMC01000047">
    <property type="protein sequence ID" value="PZO19051.1"/>
    <property type="molecule type" value="Genomic_DNA"/>
</dbReference>
<keyword evidence="2" id="KW-0560">Oxidoreductase</keyword>
<feature type="domain" description="RmlD-like substrate binding" evidence="3">
    <location>
        <begin position="1"/>
        <end position="296"/>
    </location>
</feature>
<evidence type="ECO:0000256" key="1">
    <source>
        <dbReference type="ARBA" id="ARBA00010944"/>
    </source>
</evidence>
<comment type="caution">
    <text evidence="4">The sequence shown here is derived from an EMBL/GenBank/DDBJ whole genome shotgun (WGS) entry which is preliminary data.</text>
</comment>
<comment type="pathway">
    <text evidence="2">Carbohydrate biosynthesis; dTDP-L-rhamnose biosynthesis.</text>
</comment>
<evidence type="ECO:0000313" key="5">
    <source>
        <dbReference type="Proteomes" id="UP000249354"/>
    </source>
</evidence>
<dbReference type="FunFam" id="3.40.50.720:FF:000159">
    <property type="entry name" value="dTDP-4-dehydrorhamnose reductase"/>
    <property type="match status" value="1"/>
</dbReference>